<accession>A0ABU5SZJ7</accession>
<keyword evidence="1" id="KW-0812">Transmembrane</keyword>
<dbReference type="EMBL" id="JAYGHY010000066">
    <property type="protein sequence ID" value="MEA5443765.1"/>
    <property type="molecule type" value="Genomic_DNA"/>
</dbReference>
<dbReference type="RefSeq" id="WP_323357732.1">
    <property type="nucleotide sequence ID" value="NZ_JAYGHY010000066.1"/>
</dbReference>
<gene>
    <name evidence="2" type="ORF">VB739_14490</name>
</gene>
<feature type="transmembrane region" description="Helical" evidence="1">
    <location>
        <begin position="83"/>
        <end position="104"/>
    </location>
</feature>
<keyword evidence="3" id="KW-1185">Reference proteome</keyword>
<dbReference type="Proteomes" id="UP001302329">
    <property type="component" value="Unassembled WGS sequence"/>
</dbReference>
<keyword evidence="1" id="KW-0472">Membrane</keyword>
<proteinExistence type="predicted"/>
<feature type="transmembrane region" description="Helical" evidence="1">
    <location>
        <begin position="26"/>
        <end position="49"/>
    </location>
</feature>
<evidence type="ECO:0000313" key="2">
    <source>
        <dbReference type="EMBL" id="MEA5443765.1"/>
    </source>
</evidence>
<organism evidence="2 3">
    <name type="scientific">Cyanobium gracile UHCC 0281</name>
    <dbReference type="NCBI Taxonomy" id="3110309"/>
    <lineage>
        <taxon>Bacteria</taxon>
        <taxon>Bacillati</taxon>
        <taxon>Cyanobacteriota</taxon>
        <taxon>Cyanophyceae</taxon>
        <taxon>Synechococcales</taxon>
        <taxon>Prochlorococcaceae</taxon>
        <taxon>Cyanobium</taxon>
    </lineage>
</organism>
<keyword evidence="1" id="KW-1133">Transmembrane helix</keyword>
<sequence length="120" mass="13202">MSNPTPAAPSRPATPSWGVRLRQAHAWLAPLVLAPLLVSAVTGVGYRLLRDWGGLSRDQAHPLMVLHEGEWLQGWVGEVGETLYVLLNGLGLLWMLVTGGFMAWERLRRGWRRPGGKGVT</sequence>
<reference evidence="2 3" key="1">
    <citation type="submission" date="2023-12" db="EMBL/GenBank/DDBJ databases">
        <title>Baltic Sea Cyanobacteria.</title>
        <authorList>
            <person name="Delbaje E."/>
            <person name="Fewer D.P."/>
            <person name="Shishido T.K."/>
        </authorList>
    </citation>
    <scope>NUCLEOTIDE SEQUENCE [LARGE SCALE GENOMIC DNA]</scope>
    <source>
        <strain evidence="2 3">UHCC 0281</strain>
    </source>
</reference>
<protein>
    <submittedName>
        <fullName evidence="2">Peptidase</fullName>
    </submittedName>
</protein>
<evidence type="ECO:0000313" key="3">
    <source>
        <dbReference type="Proteomes" id="UP001302329"/>
    </source>
</evidence>
<comment type="caution">
    <text evidence="2">The sequence shown here is derived from an EMBL/GenBank/DDBJ whole genome shotgun (WGS) entry which is preliminary data.</text>
</comment>
<evidence type="ECO:0000256" key="1">
    <source>
        <dbReference type="SAM" id="Phobius"/>
    </source>
</evidence>
<name>A0ABU5SZJ7_9CYAN</name>